<feature type="signal peptide" evidence="1">
    <location>
        <begin position="1"/>
        <end position="18"/>
    </location>
</feature>
<reference evidence="2 3" key="1">
    <citation type="submission" date="2023-11" db="EMBL/GenBank/DDBJ databases">
        <title>A Novel Polar Bacteriovorax (B. antarcticus) Isolated from the Biocrust in Antarctica.</title>
        <authorList>
            <person name="Mun W."/>
            <person name="Choi S.Y."/>
            <person name="Mitchell R.J."/>
        </authorList>
    </citation>
    <scope>NUCLEOTIDE SEQUENCE [LARGE SCALE GENOMIC DNA]</scope>
    <source>
        <strain evidence="2 3">PP10</strain>
    </source>
</reference>
<keyword evidence="3" id="KW-1185">Reference proteome</keyword>
<feature type="chain" id="PRO_5045175956" evidence="1">
    <location>
        <begin position="19"/>
        <end position="141"/>
    </location>
</feature>
<comment type="caution">
    <text evidence="2">The sequence shown here is derived from an EMBL/GenBank/DDBJ whole genome shotgun (WGS) entry which is preliminary data.</text>
</comment>
<evidence type="ECO:0000313" key="3">
    <source>
        <dbReference type="Proteomes" id="UP001302274"/>
    </source>
</evidence>
<protein>
    <submittedName>
        <fullName evidence="2">Uncharacterized protein</fullName>
    </submittedName>
</protein>
<dbReference type="RefSeq" id="WP_323578271.1">
    <property type="nucleotide sequence ID" value="NZ_JAYGJQ010000002.1"/>
</dbReference>
<gene>
    <name evidence="2" type="ORF">SHI21_17510</name>
</gene>
<keyword evidence="1" id="KW-0732">Signal</keyword>
<proteinExistence type="predicted"/>
<name>A0ABU5W0F1_9BACT</name>
<sequence>MKIFITFIILTISSNVFAEGAWELKCTSSEGISLHVANGISEMEVLPAEGSGAPISKAKINLEDYSSDEDFGIEVKWTGEREILSDSIDSIDGHDVAVTVFKQKINILNFGMILKTAEMTCTDSVTTSSGSDETLFLNEQI</sequence>
<evidence type="ECO:0000313" key="2">
    <source>
        <dbReference type="EMBL" id="MEA9358034.1"/>
    </source>
</evidence>
<accession>A0ABU5W0F1</accession>
<dbReference type="Proteomes" id="UP001302274">
    <property type="component" value="Unassembled WGS sequence"/>
</dbReference>
<dbReference type="EMBL" id="JAYGJQ010000002">
    <property type="protein sequence ID" value="MEA9358034.1"/>
    <property type="molecule type" value="Genomic_DNA"/>
</dbReference>
<evidence type="ECO:0000256" key="1">
    <source>
        <dbReference type="SAM" id="SignalP"/>
    </source>
</evidence>
<organism evidence="2 3">
    <name type="scientific">Bacteriovorax antarcticus</name>
    <dbReference type="NCBI Taxonomy" id="3088717"/>
    <lineage>
        <taxon>Bacteria</taxon>
        <taxon>Pseudomonadati</taxon>
        <taxon>Bdellovibrionota</taxon>
        <taxon>Bacteriovoracia</taxon>
        <taxon>Bacteriovoracales</taxon>
        <taxon>Bacteriovoracaceae</taxon>
        <taxon>Bacteriovorax</taxon>
    </lineage>
</organism>